<name>A0AAV2RVJ4_MEGNR</name>
<organism evidence="2 3">
    <name type="scientific">Meganyctiphanes norvegica</name>
    <name type="common">Northern krill</name>
    <name type="synonym">Thysanopoda norvegica</name>
    <dbReference type="NCBI Taxonomy" id="48144"/>
    <lineage>
        <taxon>Eukaryota</taxon>
        <taxon>Metazoa</taxon>
        <taxon>Ecdysozoa</taxon>
        <taxon>Arthropoda</taxon>
        <taxon>Crustacea</taxon>
        <taxon>Multicrustacea</taxon>
        <taxon>Malacostraca</taxon>
        <taxon>Eumalacostraca</taxon>
        <taxon>Eucarida</taxon>
        <taxon>Euphausiacea</taxon>
        <taxon>Euphausiidae</taxon>
        <taxon>Meganyctiphanes</taxon>
    </lineage>
</organism>
<feature type="non-terminal residue" evidence="2">
    <location>
        <position position="1"/>
    </location>
</feature>
<dbReference type="Proteomes" id="UP001497623">
    <property type="component" value="Unassembled WGS sequence"/>
</dbReference>
<sequence length="147" mass="16525">SGNRVKGFGKNRFHQNDKDNFWPGKNQAAIELEEEPDDWEASKTGSDEYDYMDAAPVRHVNSGDRMRPHEIALMKLASDNARRVMDEGNVPNLFENVCQLPVILKRSTGQHVRWCTVVMIQPDAVLPNNTPASQRTATILTSTSMSL</sequence>
<feature type="region of interest" description="Disordered" evidence="1">
    <location>
        <begin position="1"/>
        <end position="24"/>
    </location>
</feature>
<accession>A0AAV2RVJ4</accession>
<evidence type="ECO:0000313" key="3">
    <source>
        <dbReference type="Proteomes" id="UP001497623"/>
    </source>
</evidence>
<comment type="caution">
    <text evidence="2">The sequence shown here is derived from an EMBL/GenBank/DDBJ whole genome shotgun (WGS) entry which is preliminary data.</text>
</comment>
<dbReference type="AlphaFoldDB" id="A0AAV2RVJ4"/>
<reference evidence="2 3" key="1">
    <citation type="submission" date="2024-05" db="EMBL/GenBank/DDBJ databases">
        <authorList>
            <person name="Wallberg A."/>
        </authorList>
    </citation>
    <scope>NUCLEOTIDE SEQUENCE [LARGE SCALE GENOMIC DNA]</scope>
</reference>
<gene>
    <name evidence="2" type="ORF">MNOR_LOCUS29822</name>
</gene>
<keyword evidence="3" id="KW-1185">Reference proteome</keyword>
<proteinExistence type="predicted"/>
<evidence type="ECO:0000256" key="1">
    <source>
        <dbReference type="SAM" id="MobiDB-lite"/>
    </source>
</evidence>
<evidence type="ECO:0000313" key="2">
    <source>
        <dbReference type="EMBL" id="CAL4146101.1"/>
    </source>
</evidence>
<protein>
    <submittedName>
        <fullName evidence="2">Uncharacterized protein</fullName>
    </submittedName>
</protein>
<dbReference type="EMBL" id="CAXKWB010035207">
    <property type="protein sequence ID" value="CAL4146101.1"/>
    <property type="molecule type" value="Genomic_DNA"/>
</dbReference>